<dbReference type="EC" id="3.4.21.89" evidence="5"/>
<dbReference type="PANTHER" id="PTHR10806">
    <property type="entry name" value="SIGNAL PEPTIDASE COMPLEX CATALYTIC SUBUNIT SEC11"/>
    <property type="match status" value="1"/>
</dbReference>
<comment type="caution">
    <text evidence="7">The sequence shown here is derived from an EMBL/GenBank/DDBJ whole genome shotgun (WGS) entry which is preliminary data.</text>
</comment>
<dbReference type="SUPFAM" id="SSF51306">
    <property type="entry name" value="LexA/Signal peptidase"/>
    <property type="match status" value="1"/>
</dbReference>
<name>A0A5D4U949_9BACI</name>
<dbReference type="GO" id="GO:0004252">
    <property type="term" value="F:serine-type endopeptidase activity"/>
    <property type="evidence" value="ECO:0007669"/>
    <property type="project" value="UniProtKB-UniRule"/>
</dbReference>
<dbReference type="CDD" id="cd06530">
    <property type="entry name" value="S26_SPase_I"/>
    <property type="match status" value="1"/>
</dbReference>
<dbReference type="GO" id="GO:0006465">
    <property type="term" value="P:signal peptide processing"/>
    <property type="evidence" value="ECO:0007669"/>
    <property type="project" value="UniProtKB-UniRule"/>
</dbReference>
<protein>
    <recommendedName>
        <fullName evidence="5">Signal peptidase I</fullName>
        <ecNumber evidence="5">3.4.21.89</ecNumber>
    </recommendedName>
</protein>
<accession>A0A5D4U949</accession>
<keyword evidence="7" id="KW-0378">Hydrolase</keyword>
<proteinExistence type="predicted"/>
<gene>
    <name evidence="7" type="ORF">FZC85_17715</name>
</gene>
<dbReference type="InterPro" id="IPR001733">
    <property type="entry name" value="Peptidase_S26B"/>
</dbReference>
<feature type="transmembrane region" description="Helical" evidence="6">
    <location>
        <begin position="12"/>
        <end position="34"/>
    </location>
</feature>
<evidence type="ECO:0000256" key="6">
    <source>
        <dbReference type="SAM" id="Phobius"/>
    </source>
</evidence>
<dbReference type="OrthoDB" id="2243765at2"/>
<dbReference type="AlphaFoldDB" id="A0A5D4U949"/>
<comment type="subcellular location">
    <subcellularLocation>
        <location evidence="1">Membrane</location>
    </subcellularLocation>
</comment>
<evidence type="ECO:0000256" key="2">
    <source>
        <dbReference type="ARBA" id="ARBA00022692"/>
    </source>
</evidence>
<dbReference type="RefSeq" id="WP_148970337.1">
    <property type="nucleotide sequence ID" value="NZ_JBNIKW010000005.1"/>
</dbReference>
<keyword evidence="3 6" id="KW-1133">Transmembrane helix</keyword>
<dbReference type="EMBL" id="VTEZ01000005">
    <property type="protein sequence ID" value="TYS83822.1"/>
    <property type="molecule type" value="Genomic_DNA"/>
</dbReference>
<evidence type="ECO:0000256" key="1">
    <source>
        <dbReference type="ARBA" id="ARBA00004370"/>
    </source>
</evidence>
<organism evidence="7 8">
    <name type="scientific">Rossellomorea aquimaris</name>
    <dbReference type="NCBI Taxonomy" id="189382"/>
    <lineage>
        <taxon>Bacteria</taxon>
        <taxon>Bacillati</taxon>
        <taxon>Bacillota</taxon>
        <taxon>Bacilli</taxon>
        <taxon>Bacillales</taxon>
        <taxon>Bacillaceae</taxon>
        <taxon>Rossellomorea</taxon>
    </lineage>
</organism>
<dbReference type="GO" id="GO:0009003">
    <property type="term" value="F:signal peptidase activity"/>
    <property type="evidence" value="ECO:0007669"/>
    <property type="project" value="UniProtKB-EC"/>
</dbReference>
<evidence type="ECO:0000256" key="3">
    <source>
        <dbReference type="ARBA" id="ARBA00022989"/>
    </source>
</evidence>
<dbReference type="NCBIfam" id="NF046067">
    <property type="entry name" value="SigPepSipWBacil"/>
    <property type="match status" value="1"/>
</dbReference>
<evidence type="ECO:0000313" key="7">
    <source>
        <dbReference type="EMBL" id="TYS83822.1"/>
    </source>
</evidence>
<evidence type="ECO:0000256" key="4">
    <source>
        <dbReference type="ARBA" id="ARBA00023136"/>
    </source>
</evidence>
<dbReference type="NCBIfam" id="TIGR02228">
    <property type="entry name" value="sigpep_I_arch"/>
    <property type="match status" value="1"/>
</dbReference>
<dbReference type="Proteomes" id="UP000324269">
    <property type="component" value="Unassembled WGS sequence"/>
</dbReference>
<feature type="transmembrane region" description="Helical" evidence="6">
    <location>
        <begin position="156"/>
        <end position="175"/>
    </location>
</feature>
<dbReference type="PANTHER" id="PTHR10806:SF6">
    <property type="entry name" value="SIGNAL PEPTIDASE COMPLEX CATALYTIC SUBUNIT SEC11"/>
    <property type="match status" value="1"/>
</dbReference>
<dbReference type="InterPro" id="IPR019533">
    <property type="entry name" value="Peptidase_S26"/>
</dbReference>
<keyword evidence="2 6" id="KW-0812">Transmembrane</keyword>
<dbReference type="GO" id="GO:0016020">
    <property type="term" value="C:membrane"/>
    <property type="evidence" value="ECO:0007669"/>
    <property type="project" value="UniProtKB-SubCell"/>
</dbReference>
<reference evidence="7 8" key="1">
    <citation type="submission" date="2019-08" db="EMBL/GenBank/DDBJ databases">
        <title>Bacillus genomes from the desert of Cuatro Cienegas, Coahuila.</title>
        <authorList>
            <person name="Olmedo-Alvarez G."/>
        </authorList>
    </citation>
    <scope>NUCLEOTIDE SEQUENCE [LARGE SCALE GENOMIC DNA]</scope>
    <source>
        <strain evidence="7 8">CH87b_3T</strain>
    </source>
</reference>
<dbReference type="InterPro" id="IPR036286">
    <property type="entry name" value="LexA/Signal_pep-like_sf"/>
</dbReference>
<dbReference type="PRINTS" id="PR00728">
    <property type="entry name" value="SIGNALPTASE"/>
</dbReference>
<evidence type="ECO:0000256" key="5">
    <source>
        <dbReference type="NCBIfam" id="TIGR02228"/>
    </source>
</evidence>
<evidence type="ECO:0000313" key="8">
    <source>
        <dbReference type="Proteomes" id="UP000324269"/>
    </source>
</evidence>
<sequence>MKMEINFKKIKKWLSLSVTVTLYIVLILLVLVVVSSKASGGEPQIFGHEIKAVLSGSMEPGIKTGSIIAVKPGGDKTRFTEGDVITFKKEEGVLVTHRIVEVVKTNGGVMYKTKGDNNDAADMEPVLSENVVAEYTGTTIPYIGYLMNFANSKNGAFLFIIPGLLLLCYSGFVIGKALSQIEIKKPTEPIDKNVT</sequence>
<keyword evidence="4 6" id="KW-0472">Membrane</keyword>